<name>A0A510KTJ6_9FUSO</name>
<dbReference type="AlphaFoldDB" id="A0A510KTJ6"/>
<organism evidence="1 2">
    <name type="scientific">Leptotrichia wadei</name>
    <dbReference type="NCBI Taxonomy" id="157687"/>
    <lineage>
        <taxon>Bacteria</taxon>
        <taxon>Fusobacteriati</taxon>
        <taxon>Fusobacteriota</taxon>
        <taxon>Fusobacteriia</taxon>
        <taxon>Fusobacteriales</taxon>
        <taxon>Leptotrichiaceae</taxon>
        <taxon>Leptotrichia</taxon>
    </lineage>
</organism>
<dbReference type="Proteomes" id="UP000321944">
    <property type="component" value="Chromosome"/>
</dbReference>
<dbReference type="EMBL" id="AP019841">
    <property type="protein sequence ID" value="BBM55050.1"/>
    <property type="molecule type" value="Genomic_DNA"/>
</dbReference>
<proteinExistence type="predicted"/>
<evidence type="ECO:0000313" key="1">
    <source>
        <dbReference type="EMBL" id="BBM55050.1"/>
    </source>
</evidence>
<sequence length="47" mass="5488">MRALYNKTGGKQVSKYKVGFYVNSRANIYSTNAEVIDLVEDWKRMDQ</sequence>
<accession>A0A510KTJ6</accession>
<reference evidence="1 2" key="1">
    <citation type="submission" date="2019-07" db="EMBL/GenBank/DDBJ databases">
        <title>Complete Genome Sequence of Leptotrichia wadei Strain JMUB3936.</title>
        <authorList>
            <person name="Watanabe S."/>
            <person name="Cui L."/>
        </authorList>
    </citation>
    <scope>NUCLEOTIDE SEQUENCE [LARGE SCALE GENOMIC DNA]</scope>
    <source>
        <strain evidence="1 2">JMUB3936</strain>
    </source>
</reference>
<protein>
    <submittedName>
        <fullName evidence="1">Uncharacterized protein</fullName>
    </submittedName>
</protein>
<gene>
    <name evidence="1" type="ORF">JMUB3936_1334</name>
</gene>
<evidence type="ECO:0000313" key="2">
    <source>
        <dbReference type="Proteomes" id="UP000321944"/>
    </source>
</evidence>